<evidence type="ECO:0000256" key="1">
    <source>
        <dbReference type="ARBA" id="ARBA00007613"/>
    </source>
</evidence>
<dbReference type="Pfam" id="PF02321">
    <property type="entry name" value="OEP"/>
    <property type="match status" value="2"/>
</dbReference>
<keyword evidence="2" id="KW-1134">Transmembrane beta strand</keyword>
<keyword evidence="2" id="KW-0732">Signal</keyword>
<keyword evidence="2" id="KW-0812">Transmembrane</keyword>
<dbReference type="Proteomes" id="UP001319827">
    <property type="component" value="Chromosome"/>
</dbReference>
<dbReference type="Gene3D" id="1.20.1600.10">
    <property type="entry name" value="Outer membrane efflux proteins (OEP)"/>
    <property type="match status" value="1"/>
</dbReference>
<keyword evidence="2" id="KW-0564">Palmitate</keyword>
<dbReference type="PANTHER" id="PTHR30203:SF32">
    <property type="entry name" value="CATION EFFLUX SYSTEM PROTEIN CUSC"/>
    <property type="match status" value="1"/>
</dbReference>
<dbReference type="PROSITE" id="PS51257">
    <property type="entry name" value="PROKAR_LIPOPROTEIN"/>
    <property type="match status" value="1"/>
</dbReference>
<evidence type="ECO:0000313" key="3">
    <source>
        <dbReference type="EMBL" id="BCR06284.1"/>
    </source>
</evidence>
<dbReference type="RefSeq" id="WP_221249654.1">
    <property type="nucleotide sequence ID" value="NZ_AP024355.1"/>
</dbReference>
<comment type="similarity">
    <text evidence="1 2">Belongs to the outer membrane factor (OMF) (TC 1.B.17) family.</text>
</comment>
<gene>
    <name evidence="3" type="ORF">DESUT3_33530</name>
</gene>
<dbReference type="EMBL" id="AP024355">
    <property type="protein sequence ID" value="BCR06284.1"/>
    <property type="molecule type" value="Genomic_DNA"/>
</dbReference>
<protein>
    <submittedName>
        <fullName evidence="3">AdeC/adeK/oprM family multidrug efflux complex outer membrane factor</fullName>
    </submittedName>
</protein>
<comment type="subcellular location">
    <subcellularLocation>
        <location evidence="2">Cell membrane</location>
        <topology evidence="2">Lipid-anchor</topology>
    </subcellularLocation>
</comment>
<sequence length="475" mass="52158">MNNRYKKLAAAIALFALSGCAMAPQYQRPEMPVADTFAERNISAAPSAEEGVPTKSVATLGWRDVFIDPALQQLIETALLNNRDLRETALNVASYQAQYRIQRSALLPSVDGSGYGTKQRSLTGTSLSTSEAYSLEIGATAYELDFYGRIRSLKDQALEQYLAMEETQKSAQISLIAEVSTAYFTWLADRELLQISEDTRKVEEGSYELIVQRVDAGIANELDLAQARTSLETVKANLAMYRRLVAEDLHYLTFLVGTSLPDRLQEAKGLLSSVAPLSIIPEDLSSEVLLQRPDIMAAEHELKGANANIGAARAAFFPTISLTASAGVISTDLSNLFDGGSGAWAFTPSLSVPIFNSGKLRAELDVAEVQKEIYVSRYENAIQRAFQEVADSLVGIKTYEEQVVAQKANLAANEQYFNLARNRYQEGVDSFLTLLDAQRSLYSSKQAYLSLTLAQLENQVDLYKVLGGGVKEYTE</sequence>
<evidence type="ECO:0000256" key="2">
    <source>
        <dbReference type="RuleBase" id="RU362097"/>
    </source>
</evidence>
<name>A0ABM8HZP8_9BACT</name>
<dbReference type="SUPFAM" id="SSF56954">
    <property type="entry name" value="Outer membrane efflux proteins (OEP)"/>
    <property type="match status" value="1"/>
</dbReference>
<reference evidence="3 4" key="1">
    <citation type="journal article" date="2016" name="C (Basel)">
        <title>Selective Growth of and Electricity Production by Marine Exoelectrogenic Bacteria in Self-Aggregated Hydrogel of Microbially Reduced Graphene Oxide.</title>
        <authorList>
            <person name="Yoshida N."/>
            <person name="Goto Y."/>
            <person name="Miyata Y."/>
        </authorList>
    </citation>
    <scope>NUCLEOTIDE SEQUENCE [LARGE SCALE GENOMIC DNA]</scope>
    <source>
        <strain evidence="3 4">NIT-T3</strain>
    </source>
</reference>
<reference evidence="3 4" key="2">
    <citation type="journal article" date="2021" name="Int. J. Syst. Evol. Microbiol.">
        <title>Isolation and Polyphasic Characterization of Desulfuromonas versatilis sp. Nov., an Electrogenic Bacteria Capable of Versatile Metabolism Isolated from a Graphene Oxide-Reducing Enrichment Culture.</title>
        <authorList>
            <person name="Xie L."/>
            <person name="Yoshida N."/>
            <person name="Ishii S."/>
            <person name="Meng L."/>
        </authorList>
    </citation>
    <scope>NUCLEOTIDE SEQUENCE [LARGE SCALE GENOMIC DNA]</scope>
    <source>
        <strain evidence="3 4">NIT-T3</strain>
    </source>
</reference>
<keyword evidence="2" id="KW-0449">Lipoprotein</keyword>
<keyword evidence="2" id="KW-0472">Membrane</keyword>
<dbReference type="Gene3D" id="2.20.200.10">
    <property type="entry name" value="Outer membrane efflux proteins (OEP)"/>
    <property type="match status" value="1"/>
</dbReference>
<dbReference type="InterPro" id="IPR003423">
    <property type="entry name" value="OMP_efflux"/>
</dbReference>
<dbReference type="NCBIfam" id="TIGR01845">
    <property type="entry name" value="outer_NodT"/>
    <property type="match status" value="1"/>
</dbReference>
<dbReference type="PANTHER" id="PTHR30203">
    <property type="entry name" value="OUTER MEMBRANE CATION EFFLUX PROTEIN"/>
    <property type="match status" value="1"/>
</dbReference>
<keyword evidence="4" id="KW-1185">Reference proteome</keyword>
<dbReference type="InterPro" id="IPR010131">
    <property type="entry name" value="MdtP/NodT-like"/>
</dbReference>
<organism evidence="3 4">
    <name type="scientific">Desulfuromonas versatilis</name>
    <dbReference type="NCBI Taxonomy" id="2802975"/>
    <lineage>
        <taxon>Bacteria</taxon>
        <taxon>Pseudomonadati</taxon>
        <taxon>Thermodesulfobacteriota</taxon>
        <taxon>Desulfuromonadia</taxon>
        <taxon>Desulfuromonadales</taxon>
        <taxon>Desulfuromonadaceae</taxon>
        <taxon>Desulfuromonas</taxon>
    </lineage>
</organism>
<proteinExistence type="inferred from homology"/>
<accession>A0ABM8HZP8</accession>
<evidence type="ECO:0000313" key="4">
    <source>
        <dbReference type="Proteomes" id="UP001319827"/>
    </source>
</evidence>
<feature type="chain" id="PRO_5044992770" evidence="2">
    <location>
        <begin position="24"/>
        <end position="475"/>
    </location>
</feature>
<feature type="signal peptide" evidence="2">
    <location>
        <begin position="1"/>
        <end position="23"/>
    </location>
</feature>